<evidence type="ECO:0000256" key="3">
    <source>
        <dbReference type="SAM" id="Phobius"/>
    </source>
</evidence>
<dbReference type="EMBL" id="JAEPCM010000555">
    <property type="protein sequence ID" value="MCG7947739.1"/>
    <property type="molecule type" value="Genomic_DNA"/>
</dbReference>
<dbReference type="PROSITE" id="PS50113">
    <property type="entry name" value="PAC"/>
    <property type="match status" value="2"/>
</dbReference>
<protein>
    <submittedName>
        <fullName evidence="8">EAL domain-containing protein</fullName>
    </submittedName>
</protein>
<dbReference type="GO" id="GO:0003824">
    <property type="term" value="F:catalytic activity"/>
    <property type="evidence" value="ECO:0007669"/>
    <property type="project" value="UniProtKB-ARBA"/>
</dbReference>
<dbReference type="Gene3D" id="3.30.70.270">
    <property type="match status" value="1"/>
</dbReference>
<dbReference type="NCBIfam" id="TIGR00254">
    <property type="entry name" value="GGDEF"/>
    <property type="match status" value="1"/>
</dbReference>
<feature type="transmembrane region" description="Helical" evidence="3">
    <location>
        <begin position="349"/>
        <end position="371"/>
    </location>
</feature>
<dbReference type="GO" id="GO:0006355">
    <property type="term" value="P:regulation of DNA-templated transcription"/>
    <property type="evidence" value="ECO:0007669"/>
    <property type="project" value="InterPro"/>
</dbReference>
<dbReference type="PROSITE" id="PS50112">
    <property type="entry name" value="PAS"/>
    <property type="match status" value="1"/>
</dbReference>
<comment type="caution">
    <text evidence="8">The sequence shown here is derived from an EMBL/GenBank/DDBJ whole genome shotgun (WGS) entry which is preliminary data.</text>
</comment>
<dbReference type="SUPFAM" id="SSF55073">
    <property type="entry name" value="Nucleotide cyclase"/>
    <property type="match status" value="1"/>
</dbReference>
<sequence>MLIFPKNVMPASIFGIILLFFSPILAIAADASRILVIHSYSQEYPWTKGQHDGFIEGLRQGQPTQTIIKTEYLDTKRTDYNNSYADWFGQYIEIKYRDFRPDVIYVTDDNGLDFGLTHLVKSFPKKPLIFSGVNDYSKRQKLNPELQTGVFEKKEIGANLELVQQLFGKPDQIFIVGDNSNTYQAIERELRKKLPTAQFPKTVFLTDNNIDNIIKPLSSVENPLVLLTTLGAMRNNSGSTLKLNDTIRMIVASGSEIIISMEDAYLFDGVLGGYVTSGKAQGMAAATLVKAILNGVKVAELPPITKSPNEYIFSDPTLQALNLKLPTPIADKATILNPRIGFYGRYKQVILATIVILFLLLIASLILYNWLTSKQNKKLQKQSELLRLKKEQLSQSEEKYRLLFERPEEPMLVIKKNTFVIANDSSARLLGYESPQALQQIHPSALSPDKQPDGRPSIDKANEMMEQAYNTGYHKFEWQHLKKDGTPLLIEVSLTRIPFENDFALFCIWRDITEWRNAENALREKTTYLNSVLSASVNIGLIATDTSLKINYFNESAARIFGMEPNQLKEQSIHIFHAGHGPESKKRFEAAMQIAQDKGEYRFQLNLPIKGETRYLDARISPIREDNQELQGYILMIEDVTRQREAERLIKFQASYDHLTSLPNRRTLLTRLQQTISRCKRHSHLGAILFVDLDNFKRVNDSLGHSIGDSLLQEVAQRMLKDVRDEDTVARLGGDEFVVLLSESGNTLEKAIADIKQVADKLNETIAQPYLIDGHEIRTTTSIGISVFPTSDETADDILRQADTAMYQAKEAGRNTFRFFSLSMQKNIEARMHLLDELHHAIEENQFTVYFQPQFDSAMRLIGVESLVRWKKADSKIIQPGDFIPVAEESGLIQPINNFVLRHSLLKQLTWKKTYAEKVVKRVSVNVSAVQFNQDDFVQNILDIISQTGTDPSVLTLEVTESMLLHDIDATAFKMKQLKASGVRFSIDDFGTGYSSLAYLKRLPISEIKIDRSFIHDMLDDPNDAAVVETIVKLATQLGMETVAEGVENRDVLEQLVNFGCHAFQGFYFSRPVAAEEFEERFLKQSTDWAAKQNKRLWTELGT</sequence>
<keyword evidence="2" id="KW-0175">Coiled coil</keyword>
<feature type="domain" description="PAC" evidence="5">
    <location>
        <begin position="474"/>
        <end position="524"/>
    </location>
</feature>
<dbReference type="SUPFAM" id="SSF141868">
    <property type="entry name" value="EAL domain-like"/>
    <property type="match status" value="1"/>
</dbReference>
<evidence type="ECO:0000259" key="5">
    <source>
        <dbReference type="PROSITE" id="PS50113"/>
    </source>
</evidence>
<evidence type="ECO:0000259" key="6">
    <source>
        <dbReference type="PROSITE" id="PS50883"/>
    </source>
</evidence>
<dbReference type="Gene3D" id="3.20.20.450">
    <property type="entry name" value="EAL domain"/>
    <property type="match status" value="1"/>
</dbReference>
<accession>A0A9E4N5C7</accession>
<dbReference type="NCBIfam" id="TIGR00229">
    <property type="entry name" value="sensory_box"/>
    <property type="match status" value="2"/>
</dbReference>
<dbReference type="InterPro" id="IPR001610">
    <property type="entry name" value="PAC"/>
</dbReference>
<comment type="cofactor">
    <cofactor evidence="1">
        <name>Mg(2+)</name>
        <dbReference type="ChEBI" id="CHEBI:18420"/>
    </cofactor>
</comment>
<dbReference type="InterPro" id="IPR001633">
    <property type="entry name" value="EAL_dom"/>
</dbReference>
<dbReference type="SMART" id="SM00052">
    <property type="entry name" value="EAL"/>
    <property type="match status" value="1"/>
</dbReference>
<dbReference type="Gene3D" id="3.40.50.2300">
    <property type="match status" value="2"/>
</dbReference>
<dbReference type="SUPFAM" id="SSF55785">
    <property type="entry name" value="PYP-like sensor domain (PAS domain)"/>
    <property type="match status" value="2"/>
</dbReference>
<feature type="domain" description="GGDEF" evidence="7">
    <location>
        <begin position="684"/>
        <end position="822"/>
    </location>
</feature>
<evidence type="ECO:0000259" key="4">
    <source>
        <dbReference type="PROSITE" id="PS50112"/>
    </source>
</evidence>
<dbReference type="PROSITE" id="PS50887">
    <property type="entry name" value="GGDEF"/>
    <property type="match status" value="1"/>
</dbReference>
<dbReference type="FunFam" id="3.30.70.270:FF:000001">
    <property type="entry name" value="Diguanylate cyclase domain protein"/>
    <property type="match status" value="1"/>
</dbReference>
<dbReference type="InterPro" id="IPR043128">
    <property type="entry name" value="Rev_trsase/Diguanyl_cyclase"/>
</dbReference>
<dbReference type="Proteomes" id="UP000886667">
    <property type="component" value="Unassembled WGS sequence"/>
</dbReference>
<evidence type="ECO:0000313" key="8">
    <source>
        <dbReference type="EMBL" id="MCG7947739.1"/>
    </source>
</evidence>
<evidence type="ECO:0000256" key="2">
    <source>
        <dbReference type="SAM" id="Coils"/>
    </source>
</evidence>
<dbReference type="Pfam" id="PF00989">
    <property type="entry name" value="PAS"/>
    <property type="match status" value="1"/>
</dbReference>
<dbReference type="Gene3D" id="3.30.450.20">
    <property type="entry name" value="PAS domain"/>
    <property type="match status" value="2"/>
</dbReference>
<organism evidence="8 9">
    <name type="scientific">Candidatus Thiodiazotropha taylori</name>
    <dbReference type="NCBI Taxonomy" id="2792791"/>
    <lineage>
        <taxon>Bacteria</taxon>
        <taxon>Pseudomonadati</taxon>
        <taxon>Pseudomonadota</taxon>
        <taxon>Gammaproteobacteria</taxon>
        <taxon>Chromatiales</taxon>
        <taxon>Sedimenticolaceae</taxon>
        <taxon>Candidatus Thiodiazotropha</taxon>
    </lineage>
</organism>
<dbReference type="PANTHER" id="PTHR44757">
    <property type="entry name" value="DIGUANYLATE CYCLASE DGCP"/>
    <property type="match status" value="1"/>
</dbReference>
<dbReference type="SMART" id="SM00091">
    <property type="entry name" value="PAS"/>
    <property type="match status" value="2"/>
</dbReference>
<dbReference type="InterPro" id="IPR000014">
    <property type="entry name" value="PAS"/>
</dbReference>
<dbReference type="InterPro" id="IPR000160">
    <property type="entry name" value="GGDEF_dom"/>
</dbReference>
<dbReference type="CDD" id="cd01948">
    <property type="entry name" value="EAL"/>
    <property type="match status" value="1"/>
</dbReference>
<evidence type="ECO:0000313" key="9">
    <source>
        <dbReference type="Proteomes" id="UP000886667"/>
    </source>
</evidence>
<keyword evidence="3" id="KW-0812">Transmembrane</keyword>
<dbReference type="InterPro" id="IPR000700">
    <property type="entry name" value="PAS-assoc_C"/>
</dbReference>
<dbReference type="PANTHER" id="PTHR44757:SF2">
    <property type="entry name" value="BIOFILM ARCHITECTURE MAINTENANCE PROTEIN MBAA"/>
    <property type="match status" value="1"/>
</dbReference>
<keyword evidence="3" id="KW-0472">Membrane</keyword>
<name>A0A9E4N5C7_9GAMM</name>
<feature type="domain" description="PAC" evidence="5">
    <location>
        <begin position="597"/>
        <end position="652"/>
    </location>
</feature>
<dbReference type="CDD" id="cd01949">
    <property type="entry name" value="GGDEF"/>
    <property type="match status" value="1"/>
</dbReference>
<feature type="coiled-coil region" evidence="2">
    <location>
        <begin position="371"/>
        <end position="399"/>
    </location>
</feature>
<dbReference type="InterPro" id="IPR052155">
    <property type="entry name" value="Biofilm_reg_signaling"/>
</dbReference>
<evidence type="ECO:0000256" key="1">
    <source>
        <dbReference type="ARBA" id="ARBA00001946"/>
    </source>
</evidence>
<dbReference type="InterPro" id="IPR013767">
    <property type="entry name" value="PAS_fold"/>
</dbReference>
<dbReference type="InterPro" id="IPR029787">
    <property type="entry name" value="Nucleotide_cyclase"/>
</dbReference>
<feature type="domain" description="EAL" evidence="6">
    <location>
        <begin position="831"/>
        <end position="1086"/>
    </location>
</feature>
<dbReference type="InterPro" id="IPR035965">
    <property type="entry name" value="PAS-like_dom_sf"/>
</dbReference>
<dbReference type="Pfam" id="PF00563">
    <property type="entry name" value="EAL"/>
    <property type="match status" value="1"/>
</dbReference>
<dbReference type="CDD" id="cd00130">
    <property type="entry name" value="PAS"/>
    <property type="match status" value="1"/>
</dbReference>
<dbReference type="PROSITE" id="PS50883">
    <property type="entry name" value="EAL"/>
    <property type="match status" value="1"/>
</dbReference>
<dbReference type="Pfam" id="PF00990">
    <property type="entry name" value="GGDEF"/>
    <property type="match status" value="1"/>
</dbReference>
<gene>
    <name evidence="8" type="ORF">JAZ07_15455</name>
</gene>
<dbReference type="SMART" id="SM00267">
    <property type="entry name" value="GGDEF"/>
    <property type="match status" value="1"/>
</dbReference>
<feature type="domain" description="PAS" evidence="4">
    <location>
        <begin position="525"/>
        <end position="599"/>
    </location>
</feature>
<evidence type="ECO:0000259" key="7">
    <source>
        <dbReference type="PROSITE" id="PS50887"/>
    </source>
</evidence>
<dbReference type="Pfam" id="PF13426">
    <property type="entry name" value="PAS_9"/>
    <property type="match status" value="1"/>
</dbReference>
<dbReference type="InterPro" id="IPR035919">
    <property type="entry name" value="EAL_sf"/>
</dbReference>
<proteinExistence type="predicted"/>
<dbReference type="SMART" id="SM00086">
    <property type="entry name" value="PAC"/>
    <property type="match status" value="2"/>
</dbReference>
<dbReference type="AlphaFoldDB" id="A0A9E4N5C7"/>
<keyword evidence="3" id="KW-1133">Transmembrane helix</keyword>
<reference evidence="8" key="1">
    <citation type="journal article" date="2021" name="Proc. Natl. Acad. Sci. U.S.A.">
        <title>Global biogeography of chemosynthetic symbionts reveals both localized and globally distributed symbiont groups. .</title>
        <authorList>
            <person name="Osvatic J.T."/>
            <person name="Wilkins L.G.E."/>
            <person name="Leibrecht L."/>
            <person name="Leray M."/>
            <person name="Zauner S."/>
            <person name="Polzin J."/>
            <person name="Camacho Y."/>
            <person name="Gros O."/>
            <person name="van Gils J.A."/>
            <person name="Eisen J.A."/>
            <person name="Petersen J.M."/>
            <person name="Yuen B."/>
        </authorList>
    </citation>
    <scope>NUCLEOTIDE SEQUENCE</scope>
    <source>
        <strain evidence="8">MAGclacostrist064TRANS</strain>
    </source>
</reference>